<reference evidence="1 4" key="3">
    <citation type="journal article" date="2017" name="Nat. Microbiol.">
        <title>Natural product diversity associated with the nematode symbionts Photorhabdus and Xenorhabdus.</title>
        <authorList>
            <person name="Tobias N.J."/>
            <person name="Wolff H."/>
            <person name="Djahanschiri B."/>
            <person name="Grundmann F."/>
            <person name="Kronenwerth M."/>
            <person name="Shi Y.M."/>
            <person name="Simonyi S."/>
            <person name="Grun P."/>
            <person name="Shapiro-Ilan D."/>
            <person name="Pidot S.J."/>
            <person name="Stinear T.P."/>
            <person name="Ebersberger I."/>
            <person name="Bode H.B."/>
        </authorList>
    </citation>
    <scope>NUCLEOTIDE SEQUENCE [LARGE SCALE GENOMIC DNA]</scope>
    <source>
        <strain evidence="1 4">DSM 17908</strain>
    </source>
</reference>
<dbReference type="Proteomes" id="UP000224607">
    <property type="component" value="Unassembled WGS sequence"/>
</dbReference>
<evidence type="ECO:0000313" key="4">
    <source>
        <dbReference type="Proteomes" id="UP000224607"/>
    </source>
</evidence>
<evidence type="ECO:0000313" key="1">
    <source>
        <dbReference type="EMBL" id="PHM38919.1"/>
    </source>
</evidence>
<dbReference type="Proteomes" id="UP000198919">
    <property type="component" value="Unassembled WGS sequence"/>
</dbReference>
<protein>
    <submittedName>
        <fullName evidence="2">Uncharacterized protein</fullName>
    </submittedName>
</protein>
<proteinExistence type="predicted"/>
<name>A0A1I3W593_9GAMM</name>
<keyword evidence="4" id="KW-1185">Reference proteome</keyword>
<dbReference type="EMBL" id="NITY01000014">
    <property type="protein sequence ID" value="PHM38919.1"/>
    <property type="molecule type" value="Genomic_DNA"/>
</dbReference>
<dbReference type="EMBL" id="FORG01000024">
    <property type="protein sequence ID" value="SFK02814.1"/>
    <property type="molecule type" value="Genomic_DNA"/>
</dbReference>
<evidence type="ECO:0000313" key="2">
    <source>
        <dbReference type="EMBL" id="SFK02814.1"/>
    </source>
</evidence>
<evidence type="ECO:0000313" key="3">
    <source>
        <dbReference type="Proteomes" id="UP000198919"/>
    </source>
</evidence>
<reference evidence="2" key="2">
    <citation type="submission" date="2016-10" db="EMBL/GenBank/DDBJ databases">
        <authorList>
            <person name="de Groot N.N."/>
        </authorList>
    </citation>
    <scope>NUCLEOTIDE SEQUENCE [LARGE SCALE GENOMIC DNA]</scope>
    <source>
        <strain evidence="2">DSM 17908</strain>
    </source>
</reference>
<sequence length="35" mass="4040">MKEIHINQGQLSPRQCISELSPEIILLWPLVLQLV</sequence>
<organism evidence="2 3">
    <name type="scientific">Xenorhabdus mauleonii</name>
    <dbReference type="NCBI Taxonomy" id="351675"/>
    <lineage>
        <taxon>Bacteria</taxon>
        <taxon>Pseudomonadati</taxon>
        <taxon>Pseudomonadota</taxon>
        <taxon>Gammaproteobacteria</taxon>
        <taxon>Enterobacterales</taxon>
        <taxon>Morganellaceae</taxon>
        <taxon>Xenorhabdus</taxon>
    </lineage>
</organism>
<gene>
    <name evidence="2" type="ORF">SAMN05421680_12454</name>
    <name evidence="1" type="ORF">Xmau_03297</name>
</gene>
<reference evidence="3" key="1">
    <citation type="submission" date="2016-10" db="EMBL/GenBank/DDBJ databases">
        <authorList>
            <person name="Varghese N."/>
            <person name="Submissions S."/>
        </authorList>
    </citation>
    <scope>NUCLEOTIDE SEQUENCE [LARGE SCALE GENOMIC DNA]</scope>
    <source>
        <strain evidence="3">DSM 17908</strain>
    </source>
</reference>
<dbReference type="AlphaFoldDB" id="A0A1I3W593"/>
<accession>A0A1I3W593</accession>